<sequence>MSPLPLIAPNPPRLSEHLDALRRVEASGVFSNNGPEVRAFEAEATGQLFDGRGACLAVANATLGLMIAIRDAAGARIAPGTLALMPALTFAATAHAAMWAGLTPLVCDIDPDDWGLSPAAEERLLAQHGARIGVIVPYATFGNAIDLDRYAWLAQRHGVGVVIDAAASLGTRDAAGRAFGADARFAVVHSMHATKTFAVAEGGLIHSADTALIDRLRIMTNFGFGAPRSATMPGLNAKLPEILAIMARAKLAEIDAVTDHRAMLEATYRTAVGDALTLQRASGTRRATQFMPLLLPRPLAAHRPAIAAAIEADGIGCGQYFSPHLGQQPWFRDHCVIEPTPVADDVAGRMLSLPITDAMAADDVGRVVDAVARACSRITPRVAAAPEAPIASLVIVGGGPAGTAILTAASKHGLLGTLARDMILVERDDHVGGGRLGGYAITSDSTAQTFLTAVRDNPYAEIAALADHPVGRTVDAYRDALGVPLAEAGPLLRETGTRLAGIVRDGGGTVLTGHEAVAARRRTDGLWSVRLRRLSDGQETLRTARAVVIATGGHQPPSVAARIVAGEPLGDLAGDRLVRSDELLTIGGLEAVTDRLAAIRAPRIAVVGGSTSALTSVALLLKGRIPLGAGALTLLHRRPLRPFYPSVEAAQAEGFTDFGPDDICPVSGFVYRLAGFRLEARELVLRLLGVDGRVADPRVASHRIAGDTDEAARRIIREADLVVAALGYRPHALTVEDDTGARLPLAADQGGAMVDRHCRVCDADGHPIPNLYGIGLAAGFVPWGRLGGEPSFVGQANGLWLWQNDVGLMIVDQVLGRGAARAVA</sequence>
<reference evidence="8 9" key="1">
    <citation type="submission" date="2016-10" db="EMBL/GenBank/DDBJ databases">
        <authorList>
            <person name="Varghese N."/>
            <person name="Submissions S."/>
        </authorList>
    </citation>
    <scope>NUCLEOTIDE SEQUENCE [LARGE SCALE GENOMIC DNA]</scope>
    <source>
        <strain evidence="8 9">S7-754</strain>
    </source>
</reference>
<dbReference type="RefSeq" id="WP_149682723.1">
    <property type="nucleotide sequence ID" value="NZ_FNBI01000005.1"/>
</dbReference>
<evidence type="ECO:0000256" key="3">
    <source>
        <dbReference type="ARBA" id="ARBA00023002"/>
    </source>
</evidence>
<dbReference type="InterPro" id="IPR003953">
    <property type="entry name" value="FAD-dep_OxRdtase_2_FAD-bd"/>
</dbReference>
<dbReference type="InterPro" id="IPR036188">
    <property type="entry name" value="FAD/NAD-bd_sf"/>
</dbReference>
<dbReference type="SUPFAM" id="SSF53383">
    <property type="entry name" value="PLP-dependent transferases"/>
    <property type="match status" value="1"/>
</dbReference>
<dbReference type="GO" id="GO:0000271">
    <property type="term" value="P:polysaccharide biosynthetic process"/>
    <property type="evidence" value="ECO:0007669"/>
    <property type="project" value="TreeGrafter"/>
</dbReference>
<evidence type="ECO:0000256" key="4">
    <source>
        <dbReference type="ARBA" id="ARBA00037999"/>
    </source>
</evidence>
<dbReference type="InterPro" id="IPR000653">
    <property type="entry name" value="DegT/StrS_aminotransferase"/>
</dbReference>
<evidence type="ECO:0000313" key="10">
    <source>
        <dbReference type="Proteomes" id="UP000436801"/>
    </source>
</evidence>
<feature type="domain" description="FAD-dependent oxidoreductase 2 FAD-binding" evidence="6">
    <location>
        <begin position="749"/>
        <end position="789"/>
    </location>
</feature>
<evidence type="ECO:0000313" key="7">
    <source>
        <dbReference type="EMBL" id="MWC43191.1"/>
    </source>
</evidence>
<evidence type="ECO:0000313" key="8">
    <source>
        <dbReference type="EMBL" id="SDF72004.1"/>
    </source>
</evidence>
<organism evidence="8 9">
    <name type="scientific">Sphingomonas carotinifaciens</name>
    <dbReference type="NCBI Taxonomy" id="1166323"/>
    <lineage>
        <taxon>Bacteria</taxon>
        <taxon>Pseudomonadati</taxon>
        <taxon>Pseudomonadota</taxon>
        <taxon>Alphaproteobacteria</taxon>
        <taxon>Sphingomonadales</taxon>
        <taxon>Sphingomonadaceae</taxon>
        <taxon>Sphingomonas</taxon>
    </lineage>
</organism>
<protein>
    <submittedName>
        <fullName evidence="7">FAD-binding protein</fullName>
    </submittedName>
    <submittedName>
        <fullName evidence="8">dTDP-4-amino-4,6-dideoxygalactose transaminase</fullName>
    </submittedName>
</protein>
<evidence type="ECO:0000256" key="1">
    <source>
        <dbReference type="ARBA" id="ARBA00022630"/>
    </source>
</evidence>
<dbReference type="EMBL" id="FNBI01000005">
    <property type="protein sequence ID" value="SDF72004.1"/>
    <property type="molecule type" value="Genomic_DNA"/>
</dbReference>
<dbReference type="PANTHER" id="PTHR30244:SF9">
    <property type="entry name" value="PROTEIN RV3402C"/>
    <property type="match status" value="1"/>
</dbReference>
<dbReference type="Pfam" id="PF00890">
    <property type="entry name" value="FAD_binding_2"/>
    <property type="match status" value="1"/>
</dbReference>
<dbReference type="SUPFAM" id="SSF51905">
    <property type="entry name" value="FAD/NAD(P)-binding domain"/>
    <property type="match status" value="2"/>
</dbReference>
<dbReference type="InterPro" id="IPR015421">
    <property type="entry name" value="PyrdxlP-dep_Trfase_major"/>
</dbReference>
<dbReference type="Pfam" id="PF01041">
    <property type="entry name" value="DegT_DnrJ_EryC1"/>
    <property type="match status" value="1"/>
</dbReference>
<keyword evidence="1" id="KW-0285">Flavoprotein</keyword>
<dbReference type="GO" id="GO:0016491">
    <property type="term" value="F:oxidoreductase activity"/>
    <property type="evidence" value="ECO:0007669"/>
    <property type="project" value="UniProtKB-KW"/>
</dbReference>
<name>A0A1G7NDA0_9SPHN</name>
<keyword evidence="9" id="KW-1185">Reference proteome</keyword>
<dbReference type="PRINTS" id="PR00368">
    <property type="entry name" value="FADPNR"/>
</dbReference>
<evidence type="ECO:0000256" key="5">
    <source>
        <dbReference type="RuleBase" id="RU004508"/>
    </source>
</evidence>
<evidence type="ECO:0000256" key="2">
    <source>
        <dbReference type="ARBA" id="ARBA00022898"/>
    </source>
</evidence>
<comment type="similarity">
    <text evidence="4 5">Belongs to the DegT/DnrJ/EryC1 family.</text>
</comment>
<dbReference type="InterPro" id="IPR015424">
    <property type="entry name" value="PyrdxlP-dep_Trfase"/>
</dbReference>
<accession>A0A1G7NDA0</accession>
<dbReference type="Proteomes" id="UP000323502">
    <property type="component" value="Unassembled WGS sequence"/>
</dbReference>
<dbReference type="EMBL" id="WSUT01000005">
    <property type="protein sequence ID" value="MWC43191.1"/>
    <property type="molecule type" value="Genomic_DNA"/>
</dbReference>
<keyword evidence="3" id="KW-0560">Oxidoreductase</keyword>
<dbReference type="AlphaFoldDB" id="A0A1G7NDA0"/>
<dbReference type="Gene3D" id="3.50.50.60">
    <property type="entry name" value="FAD/NAD(P)-binding domain"/>
    <property type="match status" value="2"/>
</dbReference>
<reference evidence="7 10" key="2">
    <citation type="submission" date="2019-12" db="EMBL/GenBank/DDBJ databases">
        <authorList>
            <person name="Zheng J."/>
        </authorList>
    </citation>
    <scope>NUCLEOTIDE SEQUENCE [LARGE SCALE GENOMIC DNA]</scope>
    <source>
        <strain evidence="7 10">DSM 27347</strain>
    </source>
</reference>
<dbReference type="GO" id="GO:0008483">
    <property type="term" value="F:transaminase activity"/>
    <property type="evidence" value="ECO:0007669"/>
    <property type="project" value="TreeGrafter"/>
</dbReference>
<proteinExistence type="inferred from homology"/>
<dbReference type="OrthoDB" id="9768668at2"/>
<dbReference type="Proteomes" id="UP000436801">
    <property type="component" value="Unassembled WGS sequence"/>
</dbReference>
<dbReference type="PANTHER" id="PTHR30244">
    <property type="entry name" value="TRANSAMINASE"/>
    <property type="match status" value="1"/>
</dbReference>
<dbReference type="Gene3D" id="3.40.640.10">
    <property type="entry name" value="Type I PLP-dependent aspartate aminotransferase-like (Major domain)"/>
    <property type="match status" value="1"/>
</dbReference>
<dbReference type="GO" id="GO:0030170">
    <property type="term" value="F:pyridoxal phosphate binding"/>
    <property type="evidence" value="ECO:0007669"/>
    <property type="project" value="TreeGrafter"/>
</dbReference>
<gene>
    <name evidence="7" type="ORF">GQR91_05875</name>
    <name evidence="8" type="ORF">SAMN05216557_105122</name>
</gene>
<keyword evidence="2 5" id="KW-0663">Pyridoxal phosphate</keyword>
<evidence type="ECO:0000259" key="6">
    <source>
        <dbReference type="Pfam" id="PF00890"/>
    </source>
</evidence>
<evidence type="ECO:0000313" key="9">
    <source>
        <dbReference type="Proteomes" id="UP000323502"/>
    </source>
</evidence>